<evidence type="ECO:0000256" key="6">
    <source>
        <dbReference type="ARBA" id="ARBA00023157"/>
    </source>
</evidence>
<dbReference type="EC" id="1.11.1.24" evidence="2"/>
<evidence type="ECO:0000313" key="14">
    <source>
        <dbReference type="Proteomes" id="UP000321245"/>
    </source>
</evidence>
<evidence type="ECO:0000256" key="2">
    <source>
        <dbReference type="ARBA" id="ARBA00013017"/>
    </source>
</evidence>
<evidence type="ECO:0000256" key="5">
    <source>
        <dbReference type="ARBA" id="ARBA00023002"/>
    </source>
</evidence>
<organism evidence="13 14">
    <name type="scientific">Empedobacter brevis NBRC 14943 = ATCC 43319</name>
    <dbReference type="NCBI Taxonomy" id="1218108"/>
    <lineage>
        <taxon>Bacteria</taxon>
        <taxon>Pseudomonadati</taxon>
        <taxon>Bacteroidota</taxon>
        <taxon>Flavobacteriia</taxon>
        <taxon>Flavobacteriales</taxon>
        <taxon>Weeksellaceae</taxon>
        <taxon>Empedobacter</taxon>
    </lineage>
</organism>
<evidence type="ECO:0000313" key="13">
    <source>
        <dbReference type="EMBL" id="GEM51543.1"/>
    </source>
</evidence>
<dbReference type="EMBL" id="BJXC01000007">
    <property type="protein sequence ID" value="GEM51543.1"/>
    <property type="molecule type" value="Genomic_DNA"/>
</dbReference>
<keyword evidence="14" id="KW-1185">Reference proteome</keyword>
<dbReference type="Pfam" id="PF00578">
    <property type="entry name" value="AhpC-TSA"/>
    <property type="match status" value="1"/>
</dbReference>
<dbReference type="InterPro" id="IPR050924">
    <property type="entry name" value="Peroxiredoxin_BCP/PrxQ"/>
</dbReference>
<evidence type="ECO:0000259" key="12">
    <source>
        <dbReference type="PROSITE" id="PS51352"/>
    </source>
</evidence>
<comment type="similarity">
    <text evidence="9">Belongs to the peroxiredoxin family. BCP/PrxQ subfamily.</text>
</comment>
<evidence type="ECO:0000256" key="3">
    <source>
        <dbReference type="ARBA" id="ARBA00022559"/>
    </source>
</evidence>
<dbReference type="GO" id="GO:0045454">
    <property type="term" value="P:cell redox homeostasis"/>
    <property type="evidence" value="ECO:0007669"/>
    <property type="project" value="TreeGrafter"/>
</dbReference>
<dbReference type="GO" id="GO:0034599">
    <property type="term" value="P:cellular response to oxidative stress"/>
    <property type="evidence" value="ECO:0007669"/>
    <property type="project" value="TreeGrafter"/>
</dbReference>
<dbReference type="Gene3D" id="3.40.30.10">
    <property type="entry name" value="Glutaredoxin"/>
    <property type="match status" value="1"/>
</dbReference>
<feature type="domain" description="Thioredoxin" evidence="12">
    <location>
        <begin position="44"/>
        <end position="210"/>
    </location>
</feature>
<keyword evidence="7" id="KW-0676">Redox-active center</keyword>
<dbReference type="PANTHER" id="PTHR42801:SF7">
    <property type="entry name" value="SLL1159 PROTEIN"/>
    <property type="match status" value="1"/>
</dbReference>
<comment type="function">
    <text evidence="1">Thiol-specific peroxidase that catalyzes the reduction of hydrogen peroxide and organic hydroperoxides to water and alcohols, respectively. Plays a role in cell protection against oxidative stress by detoxifying peroxides and as sensor of hydrogen peroxide-mediated signaling events.</text>
</comment>
<evidence type="ECO:0000256" key="7">
    <source>
        <dbReference type="ARBA" id="ARBA00023284"/>
    </source>
</evidence>
<dbReference type="AlphaFoldDB" id="A0A511NFD7"/>
<dbReference type="STRING" id="1218108.GCA_000382425_02279"/>
<dbReference type="Proteomes" id="UP000321245">
    <property type="component" value="Unassembled WGS sequence"/>
</dbReference>
<keyword evidence="3" id="KW-0575">Peroxidase</keyword>
<dbReference type="GeneID" id="84650420"/>
<dbReference type="GO" id="GO:0005737">
    <property type="term" value="C:cytoplasm"/>
    <property type="evidence" value="ECO:0007669"/>
    <property type="project" value="TreeGrafter"/>
</dbReference>
<dbReference type="InterPro" id="IPR036249">
    <property type="entry name" value="Thioredoxin-like_sf"/>
</dbReference>
<evidence type="ECO:0000256" key="9">
    <source>
        <dbReference type="ARBA" id="ARBA00038489"/>
    </source>
</evidence>
<evidence type="ECO:0000256" key="4">
    <source>
        <dbReference type="ARBA" id="ARBA00022862"/>
    </source>
</evidence>
<comment type="caution">
    <text evidence="13">The sequence shown here is derived from an EMBL/GenBank/DDBJ whole genome shotgun (WGS) entry which is preliminary data.</text>
</comment>
<evidence type="ECO:0000256" key="10">
    <source>
        <dbReference type="ARBA" id="ARBA00042639"/>
    </source>
</evidence>
<accession>A0A511NFD7</accession>
<dbReference type="SUPFAM" id="SSF52833">
    <property type="entry name" value="Thioredoxin-like"/>
    <property type="match status" value="1"/>
</dbReference>
<dbReference type="GO" id="GO:0008379">
    <property type="term" value="F:thioredoxin peroxidase activity"/>
    <property type="evidence" value="ECO:0007669"/>
    <property type="project" value="TreeGrafter"/>
</dbReference>
<protein>
    <recommendedName>
        <fullName evidence="2">thioredoxin-dependent peroxiredoxin</fullName>
        <ecNumber evidence="2">1.11.1.24</ecNumber>
    </recommendedName>
    <alternativeName>
        <fullName evidence="8">Thioredoxin peroxidase</fullName>
    </alternativeName>
    <alternativeName>
        <fullName evidence="10">Thioredoxin-dependent peroxiredoxin Bcp</fullName>
    </alternativeName>
</protein>
<evidence type="ECO:0000256" key="8">
    <source>
        <dbReference type="ARBA" id="ARBA00032824"/>
    </source>
</evidence>
<sequence length="210" mass="24509">MDHLAQQIAKLNEELISQIPLESLTAFQQSIQELKEKQIENRSLTIGEKFPDFDLHNFNHQAVSLQNLLHNKKLIIAFLRGSWCPYCNLEIKALQNEIDKFKNTKLIVVTPQTEKANLEWHMQHNTSFEILTDKNNQLAQKVGIDFKLQDFVIPYYENLGIDLPQINQIQNHSLPIPAVYLLDKNGTIMYKFVNANYMERININELIKHI</sequence>
<reference evidence="13 14" key="1">
    <citation type="submission" date="2019-07" db="EMBL/GenBank/DDBJ databases">
        <title>Whole genome shotgun sequence of Empedobacter brevis NBRC 14943.</title>
        <authorList>
            <person name="Hosoyama A."/>
            <person name="Uohara A."/>
            <person name="Ohji S."/>
            <person name="Ichikawa N."/>
        </authorList>
    </citation>
    <scope>NUCLEOTIDE SEQUENCE [LARGE SCALE GENOMIC DNA]</scope>
    <source>
        <strain evidence="13 14">NBRC 14943</strain>
    </source>
</reference>
<keyword evidence="6" id="KW-1015">Disulfide bond</keyword>
<proteinExistence type="inferred from homology"/>
<evidence type="ECO:0000256" key="11">
    <source>
        <dbReference type="ARBA" id="ARBA00049091"/>
    </source>
</evidence>
<dbReference type="CDD" id="cd02970">
    <property type="entry name" value="PRX_like2"/>
    <property type="match status" value="1"/>
</dbReference>
<comment type="catalytic activity">
    <reaction evidence="11">
        <text>a hydroperoxide + [thioredoxin]-dithiol = an alcohol + [thioredoxin]-disulfide + H2O</text>
        <dbReference type="Rhea" id="RHEA:62620"/>
        <dbReference type="Rhea" id="RHEA-COMP:10698"/>
        <dbReference type="Rhea" id="RHEA-COMP:10700"/>
        <dbReference type="ChEBI" id="CHEBI:15377"/>
        <dbReference type="ChEBI" id="CHEBI:29950"/>
        <dbReference type="ChEBI" id="CHEBI:30879"/>
        <dbReference type="ChEBI" id="CHEBI:35924"/>
        <dbReference type="ChEBI" id="CHEBI:50058"/>
        <dbReference type="EC" id="1.11.1.24"/>
    </reaction>
</comment>
<dbReference type="RefSeq" id="WP_019975757.1">
    <property type="nucleotide sequence ID" value="NZ_BJXC01000007.1"/>
</dbReference>
<name>A0A511NFD7_9FLAO</name>
<dbReference type="PROSITE" id="PS51352">
    <property type="entry name" value="THIOREDOXIN_2"/>
    <property type="match status" value="1"/>
</dbReference>
<dbReference type="InterPro" id="IPR013766">
    <property type="entry name" value="Thioredoxin_domain"/>
</dbReference>
<dbReference type="OrthoDB" id="9809746at2"/>
<dbReference type="InterPro" id="IPR000866">
    <property type="entry name" value="AhpC/TSA"/>
</dbReference>
<gene>
    <name evidence="13" type="ORF">EB1_13330</name>
</gene>
<keyword evidence="4" id="KW-0049">Antioxidant</keyword>
<dbReference type="PANTHER" id="PTHR42801">
    <property type="entry name" value="THIOREDOXIN-DEPENDENT PEROXIDE REDUCTASE"/>
    <property type="match status" value="1"/>
</dbReference>
<evidence type="ECO:0000256" key="1">
    <source>
        <dbReference type="ARBA" id="ARBA00003330"/>
    </source>
</evidence>
<keyword evidence="5" id="KW-0560">Oxidoreductase</keyword>